<evidence type="ECO:0000313" key="6">
    <source>
        <dbReference type="EMBL" id="MQT90464.1"/>
    </source>
</evidence>
<dbReference type="Pfam" id="PF02737">
    <property type="entry name" value="3HCDH_N"/>
    <property type="match status" value="1"/>
</dbReference>
<sequence>MQRPSPPERGPVAIVGAGLIGRAWAIVFARAGHPVRLHDMDLHTLQSSHAYIEARLGELAEFELIDEAPGTVLARITCVADLAEALRDVVLVQENVRETVEAKIEIFSQLDALAPKDALLASSTSWLPASEFTKDLPGRARCLVAHPTNPPYLIPLVELCPAPWTSADVMLRAHALYSAAGQSPVTLSREIYGFLLNRVQAAVLNECFNLHEDGLASAADIDRVLKEGLALRWSFMGPFETIDLNAPAGVQDYARRYGQQYRHTAASQQTFSWSDEAVARVDEERRRTLELEDINQRSAWRDRRLMALAAHKRHAPDA</sequence>
<dbReference type="GO" id="GO:0006631">
    <property type="term" value="P:fatty acid metabolic process"/>
    <property type="evidence" value="ECO:0007669"/>
    <property type="project" value="InterPro"/>
</dbReference>
<dbReference type="PANTHER" id="PTHR48075:SF1">
    <property type="entry name" value="LAMBDA-CRYSTALLIN HOMOLOG"/>
    <property type="match status" value="1"/>
</dbReference>
<dbReference type="NCBIfam" id="NF004783">
    <property type="entry name" value="PRK06129.1"/>
    <property type="match status" value="1"/>
</dbReference>
<dbReference type="EMBL" id="WIWJ01000032">
    <property type="protein sequence ID" value="MQT48448.1"/>
    <property type="molecule type" value="Genomic_DNA"/>
</dbReference>
<dbReference type="EC" id="1.1.1.35" evidence="6"/>
<dbReference type="Proteomes" id="UP000441404">
    <property type="component" value="Unassembled WGS sequence"/>
</dbReference>
<keyword evidence="2 6" id="KW-0560">Oxidoreductase</keyword>
<organism evidence="6 8">
    <name type="scientific">Pseudomonas helleri</name>
    <dbReference type="NCBI Taxonomy" id="1608996"/>
    <lineage>
        <taxon>Bacteria</taxon>
        <taxon>Pseudomonadati</taxon>
        <taxon>Pseudomonadota</taxon>
        <taxon>Gammaproteobacteria</taxon>
        <taxon>Pseudomonadales</taxon>
        <taxon>Pseudomonadaceae</taxon>
        <taxon>Pseudomonas</taxon>
    </lineage>
</organism>
<dbReference type="SUPFAM" id="SSF48179">
    <property type="entry name" value="6-phosphogluconate dehydrogenase C-terminal domain-like"/>
    <property type="match status" value="1"/>
</dbReference>
<evidence type="ECO:0000313" key="7">
    <source>
        <dbReference type="Proteomes" id="UP000441404"/>
    </source>
</evidence>
<evidence type="ECO:0000259" key="3">
    <source>
        <dbReference type="Pfam" id="PF00725"/>
    </source>
</evidence>
<evidence type="ECO:0000256" key="1">
    <source>
        <dbReference type="ARBA" id="ARBA00009463"/>
    </source>
</evidence>
<comment type="similarity">
    <text evidence="1">Belongs to the 3-hydroxyacyl-CoA dehydrogenase family.</text>
</comment>
<dbReference type="InterPro" id="IPR008927">
    <property type="entry name" value="6-PGluconate_DH-like_C_sf"/>
</dbReference>
<accession>A0A6A7YJU1</accession>
<dbReference type="Gene3D" id="1.10.1040.10">
    <property type="entry name" value="N-(1-d-carboxylethyl)-l-norvaline Dehydrogenase, domain 2"/>
    <property type="match status" value="1"/>
</dbReference>
<evidence type="ECO:0000313" key="5">
    <source>
        <dbReference type="EMBL" id="MQT48448.1"/>
    </source>
</evidence>
<dbReference type="InterPro" id="IPR013328">
    <property type="entry name" value="6PGD_dom2"/>
</dbReference>
<evidence type="ECO:0000259" key="4">
    <source>
        <dbReference type="Pfam" id="PF02737"/>
    </source>
</evidence>
<dbReference type="GO" id="GO:0050104">
    <property type="term" value="F:L-gulonate 3-dehydrogenase activity"/>
    <property type="evidence" value="ECO:0007669"/>
    <property type="project" value="TreeGrafter"/>
</dbReference>
<dbReference type="InterPro" id="IPR006108">
    <property type="entry name" value="3HC_DH_C"/>
</dbReference>
<feature type="domain" description="3-hydroxyacyl-CoA dehydrogenase C-terminal" evidence="3">
    <location>
        <begin position="193"/>
        <end position="266"/>
    </location>
</feature>
<dbReference type="RefSeq" id="WP_153329143.1">
    <property type="nucleotide sequence ID" value="NZ_WIWI01000038.1"/>
</dbReference>
<reference evidence="7 8" key="1">
    <citation type="submission" date="2019-10" db="EMBL/GenBank/DDBJ databases">
        <title>Evaluation of single-gene subtyping targets for Pseudomonas.</title>
        <authorList>
            <person name="Reichler S.J."/>
            <person name="Orsi R.H."/>
            <person name="Wiedmann M."/>
            <person name="Martin N.H."/>
            <person name="Murphy S.I."/>
        </authorList>
    </citation>
    <scope>NUCLEOTIDE SEQUENCE [LARGE SCALE GENOMIC DNA]</scope>
    <source>
        <strain evidence="6 8">FSL R10-3254</strain>
        <strain evidence="5 7">FSL R10-3257</strain>
    </source>
</reference>
<dbReference type="GO" id="GO:0003857">
    <property type="term" value="F:(3S)-3-hydroxyacyl-CoA dehydrogenase (NAD+) activity"/>
    <property type="evidence" value="ECO:0007669"/>
    <property type="project" value="UniProtKB-EC"/>
</dbReference>
<comment type="caution">
    <text evidence="6">The sequence shown here is derived from an EMBL/GenBank/DDBJ whole genome shotgun (WGS) entry which is preliminary data.</text>
</comment>
<gene>
    <name evidence="6" type="ORF">GHO39_15160</name>
    <name evidence="5" type="ORF">GHO40_17230</name>
</gene>
<dbReference type="GO" id="GO:0070403">
    <property type="term" value="F:NAD+ binding"/>
    <property type="evidence" value="ECO:0007669"/>
    <property type="project" value="InterPro"/>
</dbReference>
<dbReference type="PROSITE" id="PS00067">
    <property type="entry name" value="3HCDH"/>
    <property type="match status" value="1"/>
</dbReference>
<dbReference type="InterPro" id="IPR006180">
    <property type="entry name" value="3-OHacyl-CoA_DH_CS"/>
</dbReference>
<protein>
    <submittedName>
        <fullName evidence="6">3-hydroxyacyl-CoA dehydrogenase</fullName>
        <ecNumber evidence="6">1.1.1.35</ecNumber>
    </submittedName>
</protein>
<dbReference type="Proteomes" id="UP000489190">
    <property type="component" value="Unassembled WGS sequence"/>
</dbReference>
<dbReference type="InterPro" id="IPR036291">
    <property type="entry name" value="NAD(P)-bd_dom_sf"/>
</dbReference>
<dbReference type="EMBL" id="WIWI01000038">
    <property type="protein sequence ID" value="MQT90464.1"/>
    <property type="molecule type" value="Genomic_DNA"/>
</dbReference>
<dbReference type="AlphaFoldDB" id="A0A6A7YJU1"/>
<dbReference type="Gene3D" id="3.40.50.720">
    <property type="entry name" value="NAD(P)-binding Rossmann-like Domain"/>
    <property type="match status" value="1"/>
</dbReference>
<evidence type="ECO:0000313" key="8">
    <source>
        <dbReference type="Proteomes" id="UP000489190"/>
    </source>
</evidence>
<proteinExistence type="inferred from homology"/>
<feature type="domain" description="3-hydroxyacyl-CoA dehydrogenase NAD binding" evidence="4">
    <location>
        <begin position="12"/>
        <end position="187"/>
    </location>
</feature>
<dbReference type="PANTHER" id="PTHR48075">
    <property type="entry name" value="3-HYDROXYACYL-COA DEHYDROGENASE FAMILY PROTEIN"/>
    <property type="match status" value="1"/>
</dbReference>
<dbReference type="InterPro" id="IPR006176">
    <property type="entry name" value="3-OHacyl-CoA_DH_NAD-bd"/>
</dbReference>
<dbReference type="Pfam" id="PF00725">
    <property type="entry name" value="3HCDH"/>
    <property type="match status" value="1"/>
</dbReference>
<evidence type="ECO:0000256" key="2">
    <source>
        <dbReference type="ARBA" id="ARBA00023002"/>
    </source>
</evidence>
<dbReference type="SUPFAM" id="SSF51735">
    <property type="entry name" value="NAD(P)-binding Rossmann-fold domains"/>
    <property type="match status" value="1"/>
</dbReference>
<name>A0A6A7YJU1_9PSED</name>